<evidence type="ECO:0000259" key="1">
    <source>
        <dbReference type="PROSITE" id="PS50188"/>
    </source>
</evidence>
<dbReference type="SMART" id="SM00449">
    <property type="entry name" value="SPRY"/>
    <property type="match status" value="1"/>
</dbReference>
<dbReference type="Gene3D" id="2.60.120.920">
    <property type="match status" value="1"/>
</dbReference>
<comment type="caution">
    <text evidence="2">The sequence shown here is derived from an EMBL/GenBank/DDBJ whole genome shotgun (WGS) entry which is preliminary data.</text>
</comment>
<accession>A0A401SMX4</accession>
<dbReference type="InterPro" id="IPR050672">
    <property type="entry name" value="FBXO45-Fsn/SPSB_families"/>
</dbReference>
<dbReference type="InterPro" id="IPR001870">
    <property type="entry name" value="B30.2/SPRY"/>
</dbReference>
<dbReference type="OrthoDB" id="5951542at2759"/>
<dbReference type="FunFam" id="2.60.120.920:FF:000079">
    <property type="entry name" value="Predicted protein"/>
    <property type="match status" value="1"/>
</dbReference>
<dbReference type="GO" id="GO:0016567">
    <property type="term" value="P:protein ubiquitination"/>
    <property type="evidence" value="ECO:0007669"/>
    <property type="project" value="UniProtKB-ARBA"/>
</dbReference>
<protein>
    <recommendedName>
        <fullName evidence="1">B30.2/SPRY domain-containing protein</fullName>
    </recommendedName>
</protein>
<dbReference type="Pfam" id="PF00622">
    <property type="entry name" value="SPRY"/>
    <property type="match status" value="1"/>
</dbReference>
<dbReference type="STRING" id="137246.A0A401SMX4"/>
<gene>
    <name evidence="2" type="ORF">chiPu_0010184</name>
</gene>
<dbReference type="PROSITE" id="PS50188">
    <property type="entry name" value="B302_SPRY"/>
    <property type="match status" value="1"/>
</dbReference>
<name>A0A401SMX4_CHIPU</name>
<dbReference type="OMA" id="VYFHISP"/>
<evidence type="ECO:0000313" key="2">
    <source>
        <dbReference type="EMBL" id="GCC31723.1"/>
    </source>
</evidence>
<dbReference type="PANTHER" id="PTHR12245:SF16">
    <property type="entry name" value="SPRY DOMAIN-CONTAINING SOCS BOX PROTEIN 3-LIKE"/>
    <property type="match status" value="1"/>
</dbReference>
<sequence length="233" mass="26319">MEYHCPPQSFSDNFVVECWEWDVNAKSPAVQLSPCRRAVYFHIDPVLQSEGTAGVRGTKGFIHGEHDWEVKFLEPPYGTSVMVGAGTRHAHLHLGSYTFINMLGMDSESWDLSHKGITWHDGHSRQYTEPFYEKATIIGVDLNLYDGTMTFYKNGCNLGVAFTGLNKVGAPLYPIVTSTTAKTELQLGMRSCRFMSPQEQCLYTAIQHLIDKVHIDTLPLPVYIRGQLKEFLK</sequence>
<feature type="domain" description="B30.2/SPRY" evidence="1">
    <location>
        <begin position="1"/>
        <end position="194"/>
    </location>
</feature>
<dbReference type="AlphaFoldDB" id="A0A401SMX4"/>
<dbReference type="SUPFAM" id="SSF49899">
    <property type="entry name" value="Concanavalin A-like lectins/glucanases"/>
    <property type="match status" value="1"/>
</dbReference>
<dbReference type="GO" id="GO:0019005">
    <property type="term" value="C:SCF ubiquitin ligase complex"/>
    <property type="evidence" value="ECO:0007669"/>
    <property type="project" value="TreeGrafter"/>
</dbReference>
<keyword evidence="3" id="KW-1185">Reference proteome</keyword>
<dbReference type="InterPro" id="IPR003877">
    <property type="entry name" value="SPRY_dom"/>
</dbReference>
<dbReference type="InterPro" id="IPR013320">
    <property type="entry name" value="ConA-like_dom_sf"/>
</dbReference>
<dbReference type="PANTHER" id="PTHR12245">
    <property type="entry name" value="SPRY DOMAIN CONTAINING SOCS BOX PROTEIN"/>
    <property type="match status" value="1"/>
</dbReference>
<organism evidence="2 3">
    <name type="scientific">Chiloscyllium punctatum</name>
    <name type="common">Brownbanded bambooshark</name>
    <name type="synonym">Hemiscyllium punctatum</name>
    <dbReference type="NCBI Taxonomy" id="137246"/>
    <lineage>
        <taxon>Eukaryota</taxon>
        <taxon>Metazoa</taxon>
        <taxon>Chordata</taxon>
        <taxon>Craniata</taxon>
        <taxon>Vertebrata</taxon>
        <taxon>Chondrichthyes</taxon>
        <taxon>Elasmobranchii</taxon>
        <taxon>Galeomorphii</taxon>
        <taxon>Galeoidea</taxon>
        <taxon>Orectolobiformes</taxon>
        <taxon>Hemiscylliidae</taxon>
        <taxon>Chiloscyllium</taxon>
    </lineage>
</organism>
<dbReference type="Proteomes" id="UP000287033">
    <property type="component" value="Unassembled WGS sequence"/>
</dbReference>
<dbReference type="EMBL" id="BEZZ01000384">
    <property type="protein sequence ID" value="GCC31723.1"/>
    <property type="molecule type" value="Genomic_DNA"/>
</dbReference>
<evidence type="ECO:0000313" key="3">
    <source>
        <dbReference type="Proteomes" id="UP000287033"/>
    </source>
</evidence>
<proteinExistence type="predicted"/>
<dbReference type="InterPro" id="IPR043136">
    <property type="entry name" value="B30.2/SPRY_sf"/>
</dbReference>
<dbReference type="CDD" id="cd12876">
    <property type="entry name" value="SPRY_SOCS3"/>
    <property type="match status" value="1"/>
</dbReference>
<dbReference type="GO" id="GO:0043161">
    <property type="term" value="P:proteasome-mediated ubiquitin-dependent protein catabolic process"/>
    <property type="evidence" value="ECO:0007669"/>
    <property type="project" value="TreeGrafter"/>
</dbReference>
<reference evidence="2 3" key="1">
    <citation type="journal article" date="2018" name="Nat. Ecol. Evol.">
        <title>Shark genomes provide insights into elasmobranch evolution and the origin of vertebrates.</title>
        <authorList>
            <person name="Hara Y"/>
            <person name="Yamaguchi K"/>
            <person name="Onimaru K"/>
            <person name="Kadota M"/>
            <person name="Koyanagi M"/>
            <person name="Keeley SD"/>
            <person name="Tatsumi K"/>
            <person name="Tanaka K"/>
            <person name="Motone F"/>
            <person name="Kageyama Y"/>
            <person name="Nozu R"/>
            <person name="Adachi N"/>
            <person name="Nishimura O"/>
            <person name="Nakagawa R"/>
            <person name="Tanegashima C"/>
            <person name="Kiyatake I"/>
            <person name="Matsumoto R"/>
            <person name="Murakumo K"/>
            <person name="Nishida K"/>
            <person name="Terakita A"/>
            <person name="Kuratani S"/>
            <person name="Sato K"/>
            <person name="Hyodo S Kuraku.S."/>
        </authorList>
    </citation>
    <scope>NUCLEOTIDE SEQUENCE [LARGE SCALE GENOMIC DNA]</scope>
</reference>
<dbReference type="InterPro" id="IPR035754">
    <property type="entry name" value="SPRY_SPSB3"/>
</dbReference>